<keyword evidence="1" id="KW-0812">Transmembrane</keyword>
<gene>
    <name evidence="2" type="ORF">EFW17_23230</name>
</gene>
<accession>A0A3N0DRC0</accession>
<dbReference type="EMBL" id="RJMB01000040">
    <property type="protein sequence ID" value="RNL78189.1"/>
    <property type="molecule type" value="Genomic_DNA"/>
</dbReference>
<name>A0A3N0DRC0_9ACTN</name>
<keyword evidence="1" id="KW-1133">Transmembrane helix</keyword>
<keyword evidence="1" id="KW-0472">Membrane</keyword>
<feature type="transmembrane region" description="Helical" evidence="1">
    <location>
        <begin position="97"/>
        <end position="119"/>
    </location>
</feature>
<evidence type="ECO:0000313" key="2">
    <source>
        <dbReference type="EMBL" id="RNL78189.1"/>
    </source>
</evidence>
<feature type="transmembrane region" description="Helical" evidence="1">
    <location>
        <begin position="42"/>
        <end position="60"/>
    </location>
</feature>
<dbReference type="Proteomes" id="UP000269198">
    <property type="component" value="Unassembled WGS sequence"/>
</dbReference>
<reference evidence="2 3" key="1">
    <citation type="submission" date="2018-11" db="EMBL/GenBank/DDBJ databases">
        <title>The genome draft of YIM 96095.</title>
        <authorList>
            <person name="Tang S.-K."/>
            <person name="Chunyu W.-X."/>
            <person name="Feng Y.-Z."/>
        </authorList>
    </citation>
    <scope>NUCLEOTIDE SEQUENCE [LARGE SCALE GENOMIC DNA]</scope>
    <source>
        <strain evidence="2 3">YIM 96095</strain>
    </source>
</reference>
<keyword evidence="3" id="KW-1185">Reference proteome</keyword>
<comment type="caution">
    <text evidence="2">The sequence shown here is derived from an EMBL/GenBank/DDBJ whole genome shotgun (WGS) entry which is preliminary data.</text>
</comment>
<evidence type="ECO:0000256" key="1">
    <source>
        <dbReference type="SAM" id="Phobius"/>
    </source>
</evidence>
<feature type="transmembrane region" description="Helical" evidence="1">
    <location>
        <begin position="72"/>
        <end position="91"/>
    </location>
</feature>
<evidence type="ECO:0000313" key="3">
    <source>
        <dbReference type="Proteomes" id="UP000269198"/>
    </source>
</evidence>
<protein>
    <submittedName>
        <fullName evidence="2">Uncharacterized protein</fullName>
    </submittedName>
</protein>
<proteinExistence type="predicted"/>
<organism evidence="2 3">
    <name type="scientific">Halostreptopolyspora alba</name>
    <dbReference type="NCBI Taxonomy" id="2487137"/>
    <lineage>
        <taxon>Bacteria</taxon>
        <taxon>Bacillati</taxon>
        <taxon>Actinomycetota</taxon>
        <taxon>Actinomycetes</taxon>
        <taxon>Streptosporangiales</taxon>
        <taxon>Nocardiopsidaceae</taxon>
        <taxon>Halostreptopolyspora</taxon>
    </lineage>
</organism>
<sequence>MVDTSVTVAGYVVLLLLGFVAGIVCSLLGGWLSWFWGTGVRGMLLAGVALVVFLASLYAGCRTAGWAMGSRLGAGLPALGWVAAGLTLTFVDGIQLLATTFSGVFHIATIVAVILATLLSDPPGPTSTPASRAGSSR</sequence>
<feature type="transmembrane region" description="Helical" evidence="1">
    <location>
        <begin position="12"/>
        <end position="36"/>
    </location>
</feature>
<dbReference type="AlphaFoldDB" id="A0A3N0DRC0"/>